<proteinExistence type="predicted"/>
<evidence type="ECO:0000313" key="3">
    <source>
        <dbReference type="Proteomes" id="UP000214566"/>
    </source>
</evidence>
<gene>
    <name evidence="2" type="ORF">THIARS_70756</name>
</gene>
<keyword evidence="3" id="KW-1185">Reference proteome</keyword>
<dbReference type="Proteomes" id="UP000214566">
    <property type="component" value="Unassembled WGS sequence"/>
</dbReference>
<accession>A0A238D753</accession>
<reference evidence="2 3" key="1">
    <citation type="submission" date="2016-06" db="EMBL/GenBank/DDBJ databases">
        <authorList>
            <person name="Kjaerup R.B."/>
            <person name="Dalgaard T.S."/>
            <person name="Juul-Madsen H.R."/>
        </authorList>
    </citation>
    <scope>NUCLEOTIDE SEQUENCE [LARGE SCALE GENOMIC DNA]</scope>
    <source>
        <strain evidence="2 3">DSM 16361</strain>
    </source>
</reference>
<feature type="compositionally biased region" description="Basic and acidic residues" evidence="1">
    <location>
        <begin position="1"/>
        <end position="11"/>
    </location>
</feature>
<dbReference type="EMBL" id="FLMQ01000056">
    <property type="protein sequence ID" value="SBP89136.1"/>
    <property type="molecule type" value="Genomic_DNA"/>
</dbReference>
<dbReference type="AlphaFoldDB" id="A0A238D753"/>
<feature type="region of interest" description="Disordered" evidence="1">
    <location>
        <begin position="1"/>
        <end position="23"/>
    </location>
</feature>
<protein>
    <submittedName>
        <fullName evidence="2">Uncharacterized protein</fullName>
    </submittedName>
</protein>
<sequence>MERNAKPHWPDRNAQQKPDMTNTERRRMLSWLGGAGLLAIGSAARAADPVQDHALAVQCVRVYGAAQPLAHLPGVAGPA</sequence>
<organism evidence="2 3">
    <name type="scientific">Thiomonas delicata</name>
    <name type="common">Thiomonas cuprina</name>
    <dbReference type="NCBI Taxonomy" id="364030"/>
    <lineage>
        <taxon>Bacteria</taxon>
        <taxon>Pseudomonadati</taxon>
        <taxon>Pseudomonadota</taxon>
        <taxon>Betaproteobacteria</taxon>
        <taxon>Burkholderiales</taxon>
        <taxon>Thiomonas</taxon>
    </lineage>
</organism>
<evidence type="ECO:0000256" key="1">
    <source>
        <dbReference type="SAM" id="MobiDB-lite"/>
    </source>
</evidence>
<name>A0A238D753_THIDL</name>
<evidence type="ECO:0000313" key="2">
    <source>
        <dbReference type="EMBL" id="SBP89136.1"/>
    </source>
</evidence>